<dbReference type="RefSeq" id="WP_378289719.1">
    <property type="nucleotide sequence ID" value="NZ_JBHULE010000004.1"/>
</dbReference>
<keyword evidence="4" id="KW-0378">Hydrolase</keyword>
<dbReference type="InterPro" id="IPR038081">
    <property type="entry name" value="CalX-like_sf"/>
</dbReference>
<comment type="similarity">
    <text evidence="1">Belongs to the EndA/NucM nuclease family.</text>
</comment>
<dbReference type="Pfam" id="PF04231">
    <property type="entry name" value="Endonuclease_1"/>
    <property type="match status" value="2"/>
</dbReference>
<evidence type="ECO:0000256" key="6">
    <source>
        <dbReference type="SAM" id="SignalP"/>
    </source>
</evidence>
<feature type="chain" id="PRO_5046991505" evidence="6">
    <location>
        <begin position="20"/>
        <end position="656"/>
    </location>
</feature>
<gene>
    <name evidence="8" type="ORF">ACFSR1_03580</name>
</gene>
<sequence>MKNTYLLVLTILFFQFSFAQVVINELDSDTPGTDTQEFIELKSDTPNFSLDGLVLVLFNGSTSGGDSSYFTLDLDGYTTDANGIFLIGGPEVSPVPDFLLFENTIQNGADAVAIYLGNDVDFPEGTEATTTNLLDALIHDTDDPDDTGLMTLLGLMEQINEDENNNKTTESIQRKNDGTYEVKTPTPGALNDGSGVQFNGILITTSQDQYDEGDSIDIVFTTETSVTSDLTFDFILTNQGFTTSDYSGSVSVTIPTGTNTTTNTIQIIDDTDDEGDEVMKIVFGTIPSGFVRLNDNKEVRIVDNDFTVASWGTPLNPTFGNVVNTAPVNYYDPLEGLADTALVQAIQDIVADPATVRTHSYADIVEILSSADQSPENSNQVWLLYTEQNRAKLDFAGFTDASDSWNREHTYPRSRGEFGDYREFDDIADGMSGFFTTNADSLRHANSDAHGLRATDSNENSSRGNKHYGEYNGPTANQGSWKGDVARGIFFLVIRYNALQVVNGFPEDTDNTISELGDLTTLLDWHRNDPPDDFEMNRNNIIYTWQFNRNPFIDQPNLVEYIWGNNVGQTWSNTLSVDENEKSEISIYPNPANDHIIVFAKGKQGEFEVFDTLGNKLLSSQPFQETTRVDLNLSSGLYMMRINYNNTSVVKRIVIK</sequence>
<reference evidence="9" key="1">
    <citation type="journal article" date="2019" name="Int. J. Syst. Evol. Microbiol.">
        <title>The Global Catalogue of Microorganisms (GCM) 10K type strain sequencing project: providing services to taxonomists for standard genome sequencing and annotation.</title>
        <authorList>
            <consortium name="The Broad Institute Genomics Platform"/>
            <consortium name="The Broad Institute Genome Sequencing Center for Infectious Disease"/>
            <person name="Wu L."/>
            <person name="Ma J."/>
        </authorList>
    </citation>
    <scope>NUCLEOTIDE SEQUENCE [LARGE SCALE GENOMIC DNA]</scope>
    <source>
        <strain evidence="9">KCTC 52274</strain>
    </source>
</reference>
<evidence type="ECO:0000256" key="3">
    <source>
        <dbReference type="ARBA" id="ARBA00022729"/>
    </source>
</evidence>
<dbReference type="EMBL" id="JBHULE010000004">
    <property type="protein sequence ID" value="MFD2561737.1"/>
    <property type="molecule type" value="Genomic_DNA"/>
</dbReference>
<evidence type="ECO:0000256" key="5">
    <source>
        <dbReference type="SAM" id="MobiDB-lite"/>
    </source>
</evidence>
<dbReference type="PANTHER" id="PTHR33607:SF2">
    <property type="entry name" value="ENDONUCLEASE-1"/>
    <property type="match status" value="1"/>
</dbReference>
<organism evidence="8 9">
    <name type="scientific">Aquimarina rubra</name>
    <dbReference type="NCBI Taxonomy" id="1920033"/>
    <lineage>
        <taxon>Bacteria</taxon>
        <taxon>Pseudomonadati</taxon>
        <taxon>Bacteroidota</taxon>
        <taxon>Flavobacteriia</taxon>
        <taxon>Flavobacteriales</taxon>
        <taxon>Flavobacteriaceae</taxon>
        <taxon>Aquimarina</taxon>
    </lineage>
</organism>
<dbReference type="InterPro" id="IPR007346">
    <property type="entry name" value="Endonuclease-I"/>
</dbReference>
<dbReference type="SUPFAM" id="SSF54060">
    <property type="entry name" value="His-Me finger endonucleases"/>
    <property type="match status" value="1"/>
</dbReference>
<accession>A0ABW5LBC3</accession>
<evidence type="ECO:0000256" key="1">
    <source>
        <dbReference type="ARBA" id="ARBA00006429"/>
    </source>
</evidence>
<evidence type="ECO:0000259" key="7">
    <source>
        <dbReference type="Pfam" id="PF18962"/>
    </source>
</evidence>
<dbReference type="PANTHER" id="PTHR33607">
    <property type="entry name" value="ENDONUCLEASE-1"/>
    <property type="match status" value="1"/>
</dbReference>
<feature type="region of interest" description="Disordered" evidence="5">
    <location>
        <begin position="450"/>
        <end position="477"/>
    </location>
</feature>
<keyword evidence="2" id="KW-0540">Nuclease</keyword>
<evidence type="ECO:0000256" key="4">
    <source>
        <dbReference type="ARBA" id="ARBA00022801"/>
    </source>
</evidence>
<dbReference type="InterPro" id="IPR026444">
    <property type="entry name" value="Secre_tail"/>
</dbReference>
<evidence type="ECO:0000313" key="8">
    <source>
        <dbReference type="EMBL" id="MFD2561737.1"/>
    </source>
</evidence>
<protein>
    <submittedName>
        <fullName evidence="8">Endonuclease</fullName>
    </submittedName>
</protein>
<comment type="caution">
    <text evidence="8">The sequence shown here is derived from an EMBL/GenBank/DDBJ whole genome shotgun (WGS) entry which is preliminary data.</text>
</comment>
<dbReference type="GO" id="GO:0004519">
    <property type="term" value="F:endonuclease activity"/>
    <property type="evidence" value="ECO:0007669"/>
    <property type="project" value="UniProtKB-KW"/>
</dbReference>
<name>A0ABW5LBC3_9FLAO</name>
<proteinExistence type="inferred from homology"/>
<dbReference type="Pfam" id="PF18962">
    <property type="entry name" value="Por_Secre_tail"/>
    <property type="match status" value="1"/>
</dbReference>
<feature type="signal peptide" evidence="6">
    <location>
        <begin position="1"/>
        <end position="19"/>
    </location>
</feature>
<keyword evidence="3 6" id="KW-0732">Signal</keyword>
<evidence type="ECO:0000256" key="2">
    <source>
        <dbReference type="ARBA" id="ARBA00022722"/>
    </source>
</evidence>
<feature type="domain" description="Secretion system C-terminal sorting" evidence="7">
    <location>
        <begin position="587"/>
        <end position="655"/>
    </location>
</feature>
<dbReference type="SUPFAM" id="SSF141072">
    <property type="entry name" value="CalX-like"/>
    <property type="match status" value="1"/>
</dbReference>
<keyword evidence="8" id="KW-0255">Endonuclease</keyword>
<keyword evidence="9" id="KW-1185">Reference proteome</keyword>
<dbReference type="Proteomes" id="UP001597319">
    <property type="component" value="Unassembled WGS sequence"/>
</dbReference>
<dbReference type="InterPro" id="IPR044925">
    <property type="entry name" value="His-Me_finger_sf"/>
</dbReference>
<evidence type="ECO:0000313" key="9">
    <source>
        <dbReference type="Proteomes" id="UP001597319"/>
    </source>
</evidence>
<dbReference type="NCBIfam" id="TIGR04183">
    <property type="entry name" value="Por_Secre_tail"/>
    <property type="match status" value="1"/>
</dbReference>